<evidence type="ECO:0000256" key="1">
    <source>
        <dbReference type="SAM" id="Phobius"/>
    </source>
</evidence>
<dbReference type="Gramene" id="TuG1812G0400001575.01.T01">
    <property type="protein sequence ID" value="TuG1812G0400001575.01.T01.cds356766"/>
    <property type="gene ID" value="TuG1812G0400001575.01"/>
</dbReference>
<name>A0A8R7U720_TRIUA</name>
<organism evidence="2 3">
    <name type="scientific">Triticum urartu</name>
    <name type="common">Red wild einkorn</name>
    <name type="synonym">Crithodium urartu</name>
    <dbReference type="NCBI Taxonomy" id="4572"/>
    <lineage>
        <taxon>Eukaryota</taxon>
        <taxon>Viridiplantae</taxon>
        <taxon>Streptophyta</taxon>
        <taxon>Embryophyta</taxon>
        <taxon>Tracheophyta</taxon>
        <taxon>Spermatophyta</taxon>
        <taxon>Magnoliopsida</taxon>
        <taxon>Liliopsida</taxon>
        <taxon>Poales</taxon>
        <taxon>Poaceae</taxon>
        <taxon>BOP clade</taxon>
        <taxon>Pooideae</taxon>
        <taxon>Triticodae</taxon>
        <taxon>Triticeae</taxon>
        <taxon>Triticinae</taxon>
        <taxon>Triticum</taxon>
    </lineage>
</organism>
<evidence type="ECO:0000313" key="3">
    <source>
        <dbReference type="Proteomes" id="UP000015106"/>
    </source>
</evidence>
<reference evidence="3" key="1">
    <citation type="journal article" date="2013" name="Nature">
        <title>Draft genome of the wheat A-genome progenitor Triticum urartu.</title>
        <authorList>
            <person name="Ling H.Q."/>
            <person name="Zhao S."/>
            <person name="Liu D."/>
            <person name="Wang J."/>
            <person name="Sun H."/>
            <person name="Zhang C."/>
            <person name="Fan H."/>
            <person name="Li D."/>
            <person name="Dong L."/>
            <person name="Tao Y."/>
            <person name="Gao C."/>
            <person name="Wu H."/>
            <person name="Li Y."/>
            <person name="Cui Y."/>
            <person name="Guo X."/>
            <person name="Zheng S."/>
            <person name="Wang B."/>
            <person name="Yu K."/>
            <person name="Liang Q."/>
            <person name="Yang W."/>
            <person name="Lou X."/>
            <person name="Chen J."/>
            <person name="Feng M."/>
            <person name="Jian J."/>
            <person name="Zhang X."/>
            <person name="Luo G."/>
            <person name="Jiang Y."/>
            <person name="Liu J."/>
            <person name="Wang Z."/>
            <person name="Sha Y."/>
            <person name="Zhang B."/>
            <person name="Wu H."/>
            <person name="Tang D."/>
            <person name="Shen Q."/>
            <person name="Xue P."/>
            <person name="Zou S."/>
            <person name="Wang X."/>
            <person name="Liu X."/>
            <person name="Wang F."/>
            <person name="Yang Y."/>
            <person name="An X."/>
            <person name="Dong Z."/>
            <person name="Zhang K."/>
            <person name="Zhang X."/>
            <person name="Luo M.C."/>
            <person name="Dvorak J."/>
            <person name="Tong Y."/>
            <person name="Wang J."/>
            <person name="Yang H."/>
            <person name="Li Z."/>
            <person name="Wang D."/>
            <person name="Zhang A."/>
            <person name="Wang J."/>
        </authorList>
    </citation>
    <scope>NUCLEOTIDE SEQUENCE</scope>
    <source>
        <strain evidence="3">cv. G1812</strain>
    </source>
</reference>
<protein>
    <submittedName>
        <fullName evidence="2">Uncharacterized protein</fullName>
    </submittedName>
</protein>
<feature type="transmembrane region" description="Helical" evidence="1">
    <location>
        <begin position="32"/>
        <end position="51"/>
    </location>
</feature>
<evidence type="ECO:0000313" key="2">
    <source>
        <dbReference type="EnsemblPlants" id="TuG1812G0400001575.01.T01.cds356766"/>
    </source>
</evidence>
<sequence length="66" mass="7533">MPRSGNESFVQRALLDAPISNEFATQQKKSSYLFYGTLLAYCIKMTIWLCLCGISSRYLKVVQVHI</sequence>
<keyword evidence="1" id="KW-0812">Transmembrane</keyword>
<reference evidence="2" key="2">
    <citation type="submission" date="2018-03" db="EMBL/GenBank/DDBJ databases">
        <title>The Triticum urartu genome reveals the dynamic nature of wheat genome evolution.</title>
        <authorList>
            <person name="Ling H."/>
            <person name="Ma B."/>
            <person name="Shi X."/>
            <person name="Liu H."/>
            <person name="Dong L."/>
            <person name="Sun H."/>
            <person name="Cao Y."/>
            <person name="Gao Q."/>
            <person name="Zheng S."/>
            <person name="Li Y."/>
            <person name="Yu Y."/>
            <person name="Du H."/>
            <person name="Qi M."/>
            <person name="Li Y."/>
            <person name="Yu H."/>
            <person name="Cui Y."/>
            <person name="Wang N."/>
            <person name="Chen C."/>
            <person name="Wu H."/>
            <person name="Zhao Y."/>
            <person name="Zhang J."/>
            <person name="Li Y."/>
            <person name="Zhou W."/>
            <person name="Zhang B."/>
            <person name="Hu W."/>
            <person name="Eijk M."/>
            <person name="Tang J."/>
            <person name="Witsenboer H."/>
            <person name="Zhao S."/>
            <person name="Li Z."/>
            <person name="Zhang A."/>
            <person name="Wang D."/>
            <person name="Liang C."/>
        </authorList>
    </citation>
    <scope>NUCLEOTIDE SEQUENCE [LARGE SCALE GENOMIC DNA]</scope>
    <source>
        <strain evidence="2">cv. G1812</strain>
    </source>
</reference>
<dbReference type="Proteomes" id="UP000015106">
    <property type="component" value="Chromosome 4"/>
</dbReference>
<dbReference type="AlphaFoldDB" id="A0A8R7U720"/>
<keyword evidence="3" id="KW-1185">Reference proteome</keyword>
<proteinExistence type="predicted"/>
<keyword evidence="1" id="KW-0472">Membrane</keyword>
<dbReference type="EnsemblPlants" id="TuG1812G0400001575.01.T01">
    <property type="protein sequence ID" value="TuG1812G0400001575.01.T01.cds356766"/>
    <property type="gene ID" value="TuG1812G0400001575.01"/>
</dbReference>
<keyword evidence="1" id="KW-1133">Transmembrane helix</keyword>
<reference evidence="2" key="3">
    <citation type="submission" date="2022-06" db="UniProtKB">
        <authorList>
            <consortium name="EnsemblPlants"/>
        </authorList>
    </citation>
    <scope>IDENTIFICATION</scope>
</reference>
<accession>A0A8R7U720</accession>